<evidence type="ECO:0000313" key="8">
    <source>
        <dbReference type="EMBL" id="KIV94103.1"/>
    </source>
</evidence>
<keyword evidence="3 6" id="KW-0812">Transmembrane</keyword>
<dbReference type="SUPFAM" id="SSF103473">
    <property type="entry name" value="MFS general substrate transporter"/>
    <property type="match status" value="1"/>
</dbReference>
<feature type="transmembrane region" description="Helical" evidence="6">
    <location>
        <begin position="149"/>
        <end position="172"/>
    </location>
</feature>
<feature type="transmembrane region" description="Helical" evidence="6">
    <location>
        <begin position="225"/>
        <end position="244"/>
    </location>
</feature>
<dbReference type="PROSITE" id="PS00216">
    <property type="entry name" value="SUGAR_TRANSPORT_1"/>
    <property type="match status" value="1"/>
</dbReference>
<dbReference type="InterPro" id="IPR005829">
    <property type="entry name" value="Sugar_transporter_CS"/>
</dbReference>
<evidence type="ECO:0000256" key="2">
    <source>
        <dbReference type="ARBA" id="ARBA00022448"/>
    </source>
</evidence>
<dbReference type="GO" id="GO:0022857">
    <property type="term" value="F:transmembrane transporter activity"/>
    <property type="evidence" value="ECO:0007669"/>
    <property type="project" value="InterPro"/>
</dbReference>
<feature type="transmembrane region" description="Helical" evidence="6">
    <location>
        <begin position="34"/>
        <end position="57"/>
    </location>
</feature>
<name>A0A0D2A532_EXOME</name>
<dbReference type="InterPro" id="IPR010573">
    <property type="entry name" value="MFS_Str1/Tri12-like"/>
</dbReference>
<evidence type="ECO:0000259" key="7">
    <source>
        <dbReference type="PROSITE" id="PS50850"/>
    </source>
</evidence>
<evidence type="ECO:0000256" key="3">
    <source>
        <dbReference type="ARBA" id="ARBA00022692"/>
    </source>
</evidence>
<feature type="transmembrane region" description="Helical" evidence="6">
    <location>
        <begin position="63"/>
        <end position="80"/>
    </location>
</feature>
<reference evidence="8 9" key="1">
    <citation type="submission" date="2015-01" db="EMBL/GenBank/DDBJ databases">
        <title>The Genome Sequence of Exophiala mesophila CBS40295.</title>
        <authorList>
            <consortium name="The Broad Institute Genomics Platform"/>
            <person name="Cuomo C."/>
            <person name="de Hoog S."/>
            <person name="Gorbushina A."/>
            <person name="Stielow B."/>
            <person name="Teixiera M."/>
            <person name="Abouelleil A."/>
            <person name="Chapman S.B."/>
            <person name="Priest M."/>
            <person name="Young S.K."/>
            <person name="Wortman J."/>
            <person name="Nusbaum C."/>
            <person name="Birren B."/>
        </authorList>
    </citation>
    <scope>NUCLEOTIDE SEQUENCE [LARGE SCALE GENOMIC DNA]</scope>
    <source>
        <strain evidence="8 9">CBS 40295</strain>
    </source>
</reference>
<dbReference type="InterPro" id="IPR020846">
    <property type="entry name" value="MFS_dom"/>
</dbReference>
<comment type="subcellular location">
    <subcellularLocation>
        <location evidence="1">Membrane</location>
        <topology evidence="1">Multi-pass membrane protein</topology>
    </subcellularLocation>
</comment>
<gene>
    <name evidence="8" type="ORF">PV10_05258</name>
</gene>
<keyword evidence="5 6" id="KW-0472">Membrane</keyword>
<dbReference type="Proteomes" id="UP000054302">
    <property type="component" value="Unassembled WGS sequence"/>
</dbReference>
<dbReference type="AlphaFoldDB" id="A0A0D2A532"/>
<dbReference type="HOGENOM" id="CLU_000960_25_1_1"/>
<evidence type="ECO:0000313" key="9">
    <source>
        <dbReference type="Proteomes" id="UP000054302"/>
    </source>
</evidence>
<dbReference type="OrthoDB" id="2587356at2759"/>
<feature type="transmembrane region" description="Helical" evidence="6">
    <location>
        <begin position="114"/>
        <end position="137"/>
    </location>
</feature>
<feature type="transmembrane region" description="Helical" evidence="6">
    <location>
        <begin position="360"/>
        <end position="378"/>
    </location>
</feature>
<dbReference type="OMA" id="YWGRRWF"/>
<dbReference type="PANTHER" id="PTHR23501">
    <property type="entry name" value="MAJOR FACILITATOR SUPERFAMILY"/>
    <property type="match status" value="1"/>
</dbReference>
<dbReference type="Pfam" id="PF06609">
    <property type="entry name" value="TRI12"/>
    <property type="match status" value="1"/>
</dbReference>
<feature type="transmembrane region" description="Helical" evidence="6">
    <location>
        <begin position="335"/>
        <end position="353"/>
    </location>
</feature>
<organism evidence="8 9">
    <name type="scientific">Exophiala mesophila</name>
    <name type="common">Black yeast-like fungus</name>
    <dbReference type="NCBI Taxonomy" id="212818"/>
    <lineage>
        <taxon>Eukaryota</taxon>
        <taxon>Fungi</taxon>
        <taxon>Dikarya</taxon>
        <taxon>Ascomycota</taxon>
        <taxon>Pezizomycotina</taxon>
        <taxon>Eurotiomycetes</taxon>
        <taxon>Chaetothyriomycetidae</taxon>
        <taxon>Chaetothyriales</taxon>
        <taxon>Herpotrichiellaceae</taxon>
        <taxon>Exophiala</taxon>
    </lineage>
</organism>
<feature type="transmembrane region" description="Helical" evidence="6">
    <location>
        <begin position="416"/>
        <end position="443"/>
    </location>
</feature>
<keyword evidence="9" id="KW-1185">Reference proteome</keyword>
<sequence length="565" mass="59927">MSSGSTIHVEAAPLDEPNGRVNVKTIVLVMAIDLIYLAQLVLLVGCGAYACSITAVIGGQSQIVWLTASLVIVPTVLGPPISQAADYWGRKWFLVILTALGIIGTIIVSRANSIGVAIAGFSLSGLSFSAQPLVHAVPSEVLPRKWRPWAQASINIFASVGGVFGLLVGGQLTRNGNDEGFRAFFYITAAIYAVSTVLCAVLYNPPPRELQKEFSTMQKLRKLDWIGYGILISGLVLFSLGLSWAQNPYPWSTANVLAPFLVGSVLAIIFILYESIGRKDGMVHHGLFKHRNFALALVCIFVEGVIFFAANNYFAFEVSVLSSQDPLVVGLHYSVMFYVMSVSALGAGVYCSWRRSLRGPLVFSFACFVGFNGAMTSVKANTSLAVLWGLPALLGAGVGISIVALLTVAQLSTPPALIAIASGLMISIRSLGASVAVAIYNAIFNHTFGANLAPKIADATLPLGFPASSLGELISALLARDNEALAQIDGVTPEIIGSAVAAVTDTYVASFKNVWAAAACFSVVPLILSVFILDPVETFTSHIDAPLEKIQIEVDERLPESSLKS</sequence>
<evidence type="ECO:0000256" key="6">
    <source>
        <dbReference type="SAM" id="Phobius"/>
    </source>
</evidence>
<protein>
    <recommendedName>
        <fullName evidence="7">Major facilitator superfamily (MFS) profile domain-containing protein</fullName>
    </recommendedName>
</protein>
<dbReference type="GeneID" id="27323103"/>
<evidence type="ECO:0000256" key="1">
    <source>
        <dbReference type="ARBA" id="ARBA00004141"/>
    </source>
</evidence>
<dbReference type="PANTHER" id="PTHR23501:SF195">
    <property type="entry name" value="PEP5"/>
    <property type="match status" value="1"/>
</dbReference>
<dbReference type="EMBL" id="KN847522">
    <property type="protein sequence ID" value="KIV94103.1"/>
    <property type="molecule type" value="Genomic_DNA"/>
</dbReference>
<keyword evidence="4 6" id="KW-1133">Transmembrane helix</keyword>
<dbReference type="PROSITE" id="PS50850">
    <property type="entry name" value="MFS"/>
    <property type="match status" value="1"/>
</dbReference>
<keyword evidence="2" id="KW-0813">Transport</keyword>
<feature type="transmembrane region" description="Helical" evidence="6">
    <location>
        <begin position="92"/>
        <end position="108"/>
    </location>
</feature>
<feature type="transmembrane region" description="Helical" evidence="6">
    <location>
        <begin position="514"/>
        <end position="533"/>
    </location>
</feature>
<feature type="transmembrane region" description="Helical" evidence="6">
    <location>
        <begin position="384"/>
        <end position="409"/>
    </location>
</feature>
<dbReference type="RefSeq" id="XP_016225677.1">
    <property type="nucleotide sequence ID" value="XM_016369889.1"/>
</dbReference>
<feature type="transmembrane region" description="Helical" evidence="6">
    <location>
        <begin position="256"/>
        <end position="273"/>
    </location>
</feature>
<dbReference type="GO" id="GO:0005886">
    <property type="term" value="C:plasma membrane"/>
    <property type="evidence" value="ECO:0007669"/>
    <property type="project" value="TreeGrafter"/>
</dbReference>
<feature type="domain" description="Major facilitator superfamily (MFS) profile" evidence="7">
    <location>
        <begin position="26"/>
        <end position="483"/>
    </location>
</feature>
<evidence type="ECO:0000256" key="4">
    <source>
        <dbReference type="ARBA" id="ARBA00022989"/>
    </source>
</evidence>
<dbReference type="InterPro" id="IPR036259">
    <property type="entry name" value="MFS_trans_sf"/>
</dbReference>
<accession>A0A0D2A532</accession>
<evidence type="ECO:0000256" key="5">
    <source>
        <dbReference type="ARBA" id="ARBA00023136"/>
    </source>
</evidence>
<feature type="transmembrane region" description="Helical" evidence="6">
    <location>
        <begin position="293"/>
        <end position="315"/>
    </location>
</feature>
<dbReference type="Gene3D" id="1.20.1250.20">
    <property type="entry name" value="MFS general substrate transporter like domains"/>
    <property type="match status" value="1"/>
</dbReference>
<proteinExistence type="predicted"/>
<dbReference type="VEuPathDB" id="FungiDB:PV10_05258"/>
<feature type="transmembrane region" description="Helical" evidence="6">
    <location>
        <begin position="184"/>
        <end position="204"/>
    </location>
</feature>